<organism evidence="2 3">
    <name type="scientific">Caligus rogercresseyi</name>
    <name type="common">Sea louse</name>
    <dbReference type="NCBI Taxonomy" id="217165"/>
    <lineage>
        <taxon>Eukaryota</taxon>
        <taxon>Metazoa</taxon>
        <taxon>Ecdysozoa</taxon>
        <taxon>Arthropoda</taxon>
        <taxon>Crustacea</taxon>
        <taxon>Multicrustacea</taxon>
        <taxon>Hexanauplia</taxon>
        <taxon>Copepoda</taxon>
        <taxon>Siphonostomatoida</taxon>
        <taxon>Caligidae</taxon>
        <taxon>Caligus</taxon>
    </lineage>
</organism>
<dbReference type="AlphaFoldDB" id="A0A7T8HGK9"/>
<dbReference type="Proteomes" id="UP000595437">
    <property type="component" value="Chromosome 6"/>
</dbReference>
<evidence type="ECO:0000313" key="3">
    <source>
        <dbReference type="Proteomes" id="UP000595437"/>
    </source>
</evidence>
<feature type="region of interest" description="Disordered" evidence="1">
    <location>
        <begin position="164"/>
        <end position="208"/>
    </location>
</feature>
<name>A0A7T8HGK9_CALRO</name>
<feature type="region of interest" description="Disordered" evidence="1">
    <location>
        <begin position="15"/>
        <end position="69"/>
    </location>
</feature>
<dbReference type="EMBL" id="CP045895">
    <property type="protein sequence ID" value="QQP49683.1"/>
    <property type="molecule type" value="Genomic_DNA"/>
</dbReference>
<evidence type="ECO:0000256" key="1">
    <source>
        <dbReference type="SAM" id="MobiDB-lite"/>
    </source>
</evidence>
<proteinExistence type="predicted"/>
<feature type="compositionally biased region" description="Polar residues" evidence="1">
    <location>
        <begin position="31"/>
        <end position="49"/>
    </location>
</feature>
<evidence type="ECO:0000313" key="2">
    <source>
        <dbReference type="EMBL" id="QQP49683.1"/>
    </source>
</evidence>
<keyword evidence="3" id="KW-1185">Reference proteome</keyword>
<sequence length="223" mass="25035">MVIINHPRYELPLTRGHLPSLPSTAPAVESPSCQPRPSFLTNPSQQHLTSPRGPEDPLDLSTRQRSVDYDAPPAKRCRRLAEHPVILSHFMAEEGRTMRTSRRRRRCPAQKHLTASSWRRQNLIPSHHCATAKRRLQSLKKRRSTAATLEVVTRSTPRAPISRLINGLTPEKNPMNAPGRAAHGSLPAPMNSLDTTENTRGRNPLNVDSAHAHSREVIIYLYT</sequence>
<accession>A0A7T8HGK9</accession>
<protein>
    <submittedName>
        <fullName evidence="2">Krueppellike factor 5like</fullName>
    </submittedName>
</protein>
<gene>
    <name evidence="2" type="ORF">FKW44_010437</name>
</gene>
<reference evidence="3" key="1">
    <citation type="submission" date="2021-01" db="EMBL/GenBank/DDBJ databases">
        <title>Caligus Genome Assembly.</title>
        <authorList>
            <person name="Gallardo-Escarate C."/>
        </authorList>
    </citation>
    <scope>NUCLEOTIDE SEQUENCE [LARGE SCALE GENOMIC DNA]</scope>
</reference>